<comment type="subcellular location">
    <subcellularLocation>
        <location evidence="1">Cell membrane</location>
        <topology evidence="1">Multi-pass membrane protein</topology>
    </subcellularLocation>
</comment>
<keyword evidence="5" id="KW-0297">G-protein coupled receptor</keyword>
<keyword evidence="7" id="KW-0675">Receptor</keyword>
<comment type="caution">
    <text evidence="11">The sequence shown here is derived from an EMBL/GenBank/DDBJ whole genome shotgun (WGS) entry which is preliminary data.</text>
</comment>
<dbReference type="Gene3D" id="1.20.1070.10">
    <property type="entry name" value="Rhodopsin 7-helix transmembrane proteins"/>
    <property type="match status" value="1"/>
</dbReference>
<dbReference type="PRINTS" id="PR01904">
    <property type="entry name" value="GPR40FAMILY"/>
</dbReference>
<keyword evidence="12" id="KW-1185">Reference proteome</keyword>
<dbReference type="InterPro" id="IPR013312">
    <property type="entry name" value="GPR40-rel_orph"/>
</dbReference>
<gene>
    <name evidence="11" type="ORF">SPARVUS_LOCUS5888652</name>
</gene>
<keyword evidence="6 9" id="KW-0472">Membrane</keyword>
<dbReference type="EMBL" id="CATNWA010012985">
    <property type="protein sequence ID" value="CAI9564422.1"/>
    <property type="molecule type" value="Genomic_DNA"/>
</dbReference>
<accession>A0ABN9CZQ4</accession>
<evidence type="ECO:0000313" key="12">
    <source>
        <dbReference type="Proteomes" id="UP001162483"/>
    </source>
</evidence>
<keyword evidence="8" id="KW-0807">Transducer</keyword>
<dbReference type="SUPFAM" id="SSF81321">
    <property type="entry name" value="Family A G protein-coupled receptor-like"/>
    <property type="match status" value="1"/>
</dbReference>
<keyword evidence="3 9" id="KW-0812">Transmembrane</keyword>
<feature type="transmembrane region" description="Helical" evidence="9">
    <location>
        <begin position="80"/>
        <end position="98"/>
    </location>
</feature>
<reference evidence="11" key="1">
    <citation type="submission" date="2023-05" db="EMBL/GenBank/DDBJ databases">
        <authorList>
            <person name="Stuckert A."/>
        </authorList>
    </citation>
    <scope>NUCLEOTIDE SEQUENCE</scope>
</reference>
<sequence length="123" mass="14073">MRLEIGVTQFFIPSIITLFCYINFIRILMSLPNIQKKKKQRAIGLAIATLANFCICFAPYNISHIVGFVQNENPKWRVDALLLSTFNATLDPVVFYFTSKTVQKTFVDFLAAIFLKLGKNMLM</sequence>
<dbReference type="InterPro" id="IPR000276">
    <property type="entry name" value="GPCR_Rhodpsn"/>
</dbReference>
<organism evidence="11 12">
    <name type="scientific">Staurois parvus</name>
    <dbReference type="NCBI Taxonomy" id="386267"/>
    <lineage>
        <taxon>Eukaryota</taxon>
        <taxon>Metazoa</taxon>
        <taxon>Chordata</taxon>
        <taxon>Craniata</taxon>
        <taxon>Vertebrata</taxon>
        <taxon>Euteleostomi</taxon>
        <taxon>Amphibia</taxon>
        <taxon>Batrachia</taxon>
        <taxon>Anura</taxon>
        <taxon>Neobatrachia</taxon>
        <taxon>Ranoidea</taxon>
        <taxon>Ranidae</taxon>
        <taxon>Staurois</taxon>
    </lineage>
</organism>
<evidence type="ECO:0000256" key="8">
    <source>
        <dbReference type="ARBA" id="ARBA00023224"/>
    </source>
</evidence>
<dbReference type="InterPro" id="IPR017452">
    <property type="entry name" value="GPCR_Rhodpsn_7TM"/>
</dbReference>
<evidence type="ECO:0000256" key="6">
    <source>
        <dbReference type="ARBA" id="ARBA00023136"/>
    </source>
</evidence>
<evidence type="ECO:0000256" key="1">
    <source>
        <dbReference type="ARBA" id="ARBA00004651"/>
    </source>
</evidence>
<evidence type="ECO:0000256" key="3">
    <source>
        <dbReference type="ARBA" id="ARBA00022692"/>
    </source>
</evidence>
<evidence type="ECO:0000256" key="4">
    <source>
        <dbReference type="ARBA" id="ARBA00022989"/>
    </source>
</evidence>
<dbReference type="Pfam" id="PF00001">
    <property type="entry name" value="7tm_1"/>
    <property type="match status" value="1"/>
</dbReference>
<evidence type="ECO:0000256" key="9">
    <source>
        <dbReference type="SAM" id="Phobius"/>
    </source>
</evidence>
<evidence type="ECO:0000256" key="5">
    <source>
        <dbReference type="ARBA" id="ARBA00023040"/>
    </source>
</evidence>
<evidence type="ECO:0000259" key="10">
    <source>
        <dbReference type="PROSITE" id="PS50262"/>
    </source>
</evidence>
<feature type="transmembrane region" description="Helical" evidence="9">
    <location>
        <begin position="6"/>
        <end position="29"/>
    </location>
</feature>
<dbReference type="PANTHER" id="PTHR45822:SF5">
    <property type="entry name" value="FREE FATTY ACID RECEPTOR 2"/>
    <property type="match status" value="1"/>
</dbReference>
<evidence type="ECO:0000256" key="7">
    <source>
        <dbReference type="ARBA" id="ARBA00023170"/>
    </source>
</evidence>
<feature type="transmembrane region" description="Helical" evidence="9">
    <location>
        <begin position="41"/>
        <end position="60"/>
    </location>
</feature>
<proteinExistence type="predicted"/>
<feature type="domain" description="G-protein coupled receptors family 1 profile" evidence="10">
    <location>
        <begin position="1"/>
        <end position="95"/>
    </location>
</feature>
<name>A0ABN9CZQ4_9NEOB</name>
<dbReference type="PROSITE" id="PS50262">
    <property type="entry name" value="G_PROTEIN_RECEP_F1_2"/>
    <property type="match status" value="1"/>
</dbReference>
<keyword evidence="4 9" id="KW-1133">Transmembrane helix</keyword>
<dbReference type="PRINTS" id="PR00237">
    <property type="entry name" value="GPCRRHODOPSN"/>
</dbReference>
<evidence type="ECO:0000313" key="11">
    <source>
        <dbReference type="EMBL" id="CAI9564422.1"/>
    </source>
</evidence>
<protein>
    <recommendedName>
        <fullName evidence="10">G-protein coupled receptors family 1 profile domain-containing protein</fullName>
    </recommendedName>
</protein>
<keyword evidence="2" id="KW-1003">Cell membrane</keyword>
<evidence type="ECO:0000256" key="2">
    <source>
        <dbReference type="ARBA" id="ARBA00022475"/>
    </source>
</evidence>
<dbReference type="PANTHER" id="PTHR45822">
    <property type="entry name" value="FREE FATTY ACID RECEPTOR 2-RELATED"/>
    <property type="match status" value="1"/>
</dbReference>
<dbReference type="Proteomes" id="UP001162483">
    <property type="component" value="Unassembled WGS sequence"/>
</dbReference>